<dbReference type="EMBL" id="FJOF01000007">
    <property type="protein sequence ID" value="CZR43442.1"/>
    <property type="molecule type" value="Genomic_DNA"/>
</dbReference>
<sequence>MTPTQSAKFCQDKQSGKCKMQYGPASRLFAPWAYPKHPVFPKDTKVDDVFTNVAIIRERSTWAATTDTNHVPPFGQGAIVQVAWDKPTQINAALMPGNLKESRMDVDGREKDHMPILIRAWAYILSKRRTVLIHEAQLSQSWSCNVNQDSGTHFSTGNSTIEVDIGEVEADAAQRWSVLFYQMMVAGTRLFKARMARSCIFCGLSD</sequence>
<evidence type="ECO:0000313" key="2">
    <source>
        <dbReference type="Proteomes" id="UP000183971"/>
    </source>
</evidence>
<dbReference type="RefSeq" id="XP_031084033.1">
    <property type="nucleotide sequence ID" value="XM_031234280.1"/>
</dbReference>
<proteinExistence type="predicted"/>
<protein>
    <submittedName>
        <fullName evidence="1">Uncharacterized protein</fullName>
    </submittedName>
</protein>
<dbReference type="VEuPathDB" id="FungiDB:FPRO_07641"/>
<dbReference type="AlphaFoldDB" id="A0A1L7VSP3"/>
<dbReference type="GeneID" id="42052520"/>
<name>A0A1L7VSP3_FUSPR</name>
<reference evidence="2" key="1">
    <citation type="journal article" date="2016" name="Genome Biol. Evol.">
        <title>Comparative 'omics' of the Fusarium fujikuroi species complex highlights differences in genetic potential and metabolite synthesis.</title>
        <authorList>
            <person name="Niehaus E.-M."/>
            <person name="Muensterkoetter M."/>
            <person name="Proctor R.H."/>
            <person name="Brown D.W."/>
            <person name="Sharon A."/>
            <person name="Idan Y."/>
            <person name="Oren-Young L."/>
            <person name="Sieber C.M."/>
            <person name="Novak O."/>
            <person name="Pencik A."/>
            <person name="Tarkowska D."/>
            <person name="Hromadova K."/>
            <person name="Freeman S."/>
            <person name="Maymon M."/>
            <person name="Elazar M."/>
            <person name="Youssef S.A."/>
            <person name="El-Shabrawy E.S.M."/>
            <person name="Shalaby A.B.A."/>
            <person name="Houterman P."/>
            <person name="Brock N.L."/>
            <person name="Burkhardt I."/>
            <person name="Tsavkelova E.A."/>
            <person name="Dickschat J.S."/>
            <person name="Galuszka P."/>
            <person name="Gueldener U."/>
            <person name="Tudzynski B."/>
        </authorList>
    </citation>
    <scope>NUCLEOTIDE SEQUENCE [LARGE SCALE GENOMIC DNA]</scope>
    <source>
        <strain evidence="2">ET1</strain>
    </source>
</reference>
<gene>
    <name evidence="1" type="ORF">FPRO_07641</name>
</gene>
<organism evidence="1 2">
    <name type="scientific">Fusarium proliferatum (strain ET1)</name>
    <name type="common">Orchid endophyte fungus</name>
    <dbReference type="NCBI Taxonomy" id="1227346"/>
    <lineage>
        <taxon>Eukaryota</taxon>
        <taxon>Fungi</taxon>
        <taxon>Dikarya</taxon>
        <taxon>Ascomycota</taxon>
        <taxon>Pezizomycotina</taxon>
        <taxon>Sordariomycetes</taxon>
        <taxon>Hypocreomycetidae</taxon>
        <taxon>Hypocreales</taxon>
        <taxon>Nectriaceae</taxon>
        <taxon>Fusarium</taxon>
        <taxon>Fusarium fujikuroi species complex</taxon>
    </lineage>
</organism>
<evidence type="ECO:0000313" key="1">
    <source>
        <dbReference type="EMBL" id="CZR43442.1"/>
    </source>
</evidence>
<keyword evidence="2" id="KW-1185">Reference proteome</keyword>
<accession>A0A1L7VSP3</accession>
<dbReference type="Proteomes" id="UP000183971">
    <property type="component" value="Unassembled WGS sequence"/>
</dbReference>
<comment type="caution">
    <text evidence="1">The sequence shown here is derived from an EMBL/GenBank/DDBJ whole genome shotgun (WGS) entry which is preliminary data.</text>
</comment>